<dbReference type="SUPFAM" id="SSF55729">
    <property type="entry name" value="Acyl-CoA N-acyltransferases (Nat)"/>
    <property type="match status" value="1"/>
</dbReference>
<evidence type="ECO:0000259" key="1">
    <source>
        <dbReference type="PROSITE" id="PS51186"/>
    </source>
</evidence>
<dbReference type="Pfam" id="PF00583">
    <property type="entry name" value="Acetyltransf_1"/>
    <property type="match status" value="1"/>
</dbReference>
<protein>
    <recommendedName>
        <fullName evidence="1">N-acetyltransferase domain-containing protein</fullName>
    </recommendedName>
</protein>
<evidence type="ECO:0000313" key="3">
    <source>
        <dbReference type="Proteomes" id="UP000218887"/>
    </source>
</evidence>
<name>A0A2A2IGC2_9BACI</name>
<evidence type="ECO:0000313" key="2">
    <source>
        <dbReference type="EMBL" id="PAV30819.1"/>
    </source>
</evidence>
<dbReference type="Gene3D" id="3.40.630.30">
    <property type="match status" value="1"/>
</dbReference>
<dbReference type="PROSITE" id="PS51186">
    <property type="entry name" value="GNAT"/>
    <property type="match status" value="1"/>
</dbReference>
<organism evidence="2 3">
    <name type="scientific">Virgibacillus profundi</name>
    <dbReference type="NCBI Taxonomy" id="2024555"/>
    <lineage>
        <taxon>Bacteria</taxon>
        <taxon>Bacillati</taxon>
        <taxon>Bacillota</taxon>
        <taxon>Bacilli</taxon>
        <taxon>Bacillales</taxon>
        <taxon>Bacillaceae</taxon>
        <taxon>Virgibacillus</taxon>
    </lineage>
</organism>
<dbReference type="InterPro" id="IPR016181">
    <property type="entry name" value="Acyl_CoA_acyltransferase"/>
</dbReference>
<keyword evidence="3" id="KW-1185">Reference proteome</keyword>
<feature type="domain" description="N-acetyltransferase" evidence="1">
    <location>
        <begin position="5"/>
        <end position="145"/>
    </location>
</feature>
<reference evidence="2 3" key="1">
    <citation type="submission" date="2017-08" db="EMBL/GenBank/DDBJ databases">
        <title>Virgibacillus indicus sp. nov. and Virgibacillus profoundi sp. nov, two moderately halophilic bacteria isolated from marine sediment by using the Microfluidic Streak Plate.</title>
        <authorList>
            <person name="Xu B."/>
            <person name="Hu B."/>
            <person name="Wang J."/>
            <person name="Zhu Y."/>
            <person name="Huang L."/>
            <person name="Du W."/>
            <person name="Huang Y."/>
        </authorList>
    </citation>
    <scope>NUCLEOTIDE SEQUENCE [LARGE SCALE GENOMIC DNA]</scope>
    <source>
        <strain evidence="2 3">IO3-P3-H5</strain>
    </source>
</reference>
<dbReference type="GO" id="GO:0016747">
    <property type="term" value="F:acyltransferase activity, transferring groups other than amino-acyl groups"/>
    <property type="evidence" value="ECO:0007669"/>
    <property type="project" value="InterPro"/>
</dbReference>
<dbReference type="Proteomes" id="UP000218887">
    <property type="component" value="Unassembled WGS sequence"/>
</dbReference>
<dbReference type="EMBL" id="NPOA01000002">
    <property type="protein sequence ID" value="PAV30819.1"/>
    <property type="molecule type" value="Genomic_DNA"/>
</dbReference>
<dbReference type="InterPro" id="IPR000182">
    <property type="entry name" value="GNAT_dom"/>
</dbReference>
<accession>A0A2A2IGC2</accession>
<comment type="caution">
    <text evidence="2">The sequence shown here is derived from an EMBL/GenBank/DDBJ whole genome shotgun (WGS) entry which is preliminary data.</text>
</comment>
<sequence length="145" mass="16745">MAMKMTIKNGQQSALATGEFSSEDQALERFAQEFKPHLNEAKKRIIFLETTDGQTAGTATAWYGEWNSEIIGRLHWIEILPEFQGLRLGRPLVAEAMRLLALYHNHAYLKTQITSRAAIHIYKKLGFKPVILHEEEREVWEHINE</sequence>
<gene>
    <name evidence="2" type="ORF">CIL05_03610</name>
</gene>
<dbReference type="AlphaFoldDB" id="A0A2A2IGC2"/>
<proteinExistence type="predicted"/>